<gene>
    <name evidence="1" type="ORF">S06H3_00722</name>
</gene>
<name>X1KVD2_9ZZZZ</name>
<sequence>MKKVKKAFAAVGYARGLTFIHDFGERSTKYAFHLNVLVDGEYIEDERLDSLKRKLRRLIYSKRVVERWGDKLDINYHYRRSRAEIIHTLKYCTKATFLDLEWDETLAAALYRARYASWWGNWKQEPKWQLAASDKKTAALVMLEQGLHPVSGKPVKWNKRPIPSILVLMENPVPLGNGYYLLPKIRPRSPPAQTCAPSGCEKQT</sequence>
<comment type="caution">
    <text evidence="1">The sequence shown here is derived from an EMBL/GenBank/DDBJ whole genome shotgun (WGS) entry which is preliminary data.</text>
</comment>
<proteinExistence type="predicted"/>
<organism evidence="1">
    <name type="scientific">marine sediment metagenome</name>
    <dbReference type="NCBI Taxonomy" id="412755"/>
    <lineage>
        <taxon>unclassified sequences</taxon>
        <taxon>metagenomes</taxon>
        <taxon>ecological metagenomes</taxon>
    </lineage>
</organism>
<dbReference type="EMBL" id="BARV01000147">
    <property type="protein sequence ID" value="GAH94119.1"/>
    <property type="molecule type" value="Genomic_DNA"/>
</dbReference>
<dbReference type="AlphaFoldDB" id="X1KVD2"/>
<reference evidence="1" key="1">
    <citation type="journal article" date="2014" name="Front. Microbiol.">
        <title>High frequency of phylogenetically diverse reductive dehalogenase-homologous genes in deep subseafloor sedimentary metagenomes.</title>
        <authorList>
            <person name="Kawai M."/>
            <person name="Futagami T."/>
            <person name="Toyoda A."/>
            <person name="Takaki Y."/>
            <person name="Nishi S."/>
            <person name="Hori S."/>
            <person name="Arai W."/>
            <person name="Tsubouchi T."/>
            <person name="Morono Y."/>
            <person name="Uchiyama I."/>
            <person name="Ito T."/>
            <person name="Fujiyama A."/>
            <person name="Inagaki F."/>
            <person name="Takami H."/>
        </authorList>
    </citation>
    <scope>NUCLEOTIDE SEQUENCE</scope>
    <source>
        <strain evidence="1">Expedition CK06-06</strain>
    </source>
</reference>
<protein>
    <submittedName>
        <fullName evidence="1">Uncharacterized protein</fullName>
    </submittedName>
</protein>
<evidence type="ECO:0000313" key="1">
    <source>
        <dbReference type="EMBL" id="GAH94119.1"/>
    </source>
</evidence>
<accession>X1KVD2</accession>